<dbReference type="GO" id="GO:0016887">
    <property type="term" value="F:ATP hydrolysis activity"/>
    <property type="evidence" value="ECO:0007669"/>
    <property type="project" value="InterPro"/>
</dbReference>
<keyword evidence="7" id="KW-0067">ATP-binding</keyword>
<feature type="transmembrane region" description="Helical" evidence="12">
    <location>
        <begin position="962"/>
        <end position="984"/>
    </location>
</feature>
<evidence type="ECO:0000256" key="8">
    <source>
        <dbReference type="ARBA" id="ARBA00022989"/>
    </source>
</evidence>
<dbReference type="SUPFAM" id="SSF90123">
    <property type="entry name" value="ABC transporter transmembrane region"/>
    <property type="match status" value="2"/>
</dbReference>
<evidence type="ECO:0000256" key="9">
    <source>
        <dbReference type="ARBA" id="ARBA00023136"/>
    </source>
</evidence>
<evidence type="ECO:0000256" key="1">
    <source>
        <dbReference type="ARBA" id="ARBA00004127"/>
    </source>
</evidence>
<feature type="domain" description="ABC transmembrane type-1" evidence="14">
    <location>
        <begin position="781"/>
        <end position="1021"/>
    </location>
</feature>
<dbReference type="InterPro" id="IPR003439">
    <property type="entry name" value="ABC_transporter-like_ATP-bd"/>
</dbReference>
<evidence type="ECO:0000259" key="14">
    <source>
        <dbReference type="PROSITE" id="PS50929"/>
    </source>
</evidence>
<dbReference type="Gene3D" id="3.40.50.300">
    <property type="entry name" value="P-loop containing nucleotide triphosphate hydrolases"/>
    <property type="match status" value="2"/>
</dbReference>
<evidence type="ECO:0000256" key="2">
    <source>
        <dbReference type="ARBA" id="ARBA00009726"/>
    </source>
</evidence>
<dbReference type="PROSITE" id="PS00211">
    <property type="entry name" value="ABC_TRANSPORTER_1"/>
    <property type="match status" value="2"/>
</dbReference>
<feature type="domain" description="ABC transporter" evidence="13">
    <location>
        <begin position="461"/>
        <end position="684"/>
    </location>
</feature>
<dbReference type="CDD" id="cd18599">
    <property type="entry name" value="ABC_6TM_MRP5_8_9_D2"/>
    <property type="match status" value="1"/>
</dbReference>
<evidence type="ECO:0000256" key="6">
    <source>
        <dbReference type="ARBA" id="ARBA00022741"/>
    </source>
</evidence>
<dbReference type="FunFam" id="1.20.1560.10:FF:000015">
    <property type="entry name" value="multidrug resistance-associated protein 5 isoform X1"/>
    <property type="match status" value="1"/>
</dbReference>
<dbReference type="Gene3D" id="1.20.1560.10">
    <property type="entry name" value="ABC transporter type 1, transmembrane domain"/>
    <property type="match status" value="2"/>
</dbReference>
<sequence length="1300" mass="145291">MRGKHSLEKNSEPVETFKTSFRWRTQSEESGQRHPDLDDRKDNEPPHRKYHQSLKALKPVRFSSSQPHPVDNAGFLSFATFAWVTPMMWAAFRRKLDWDSLRLSPFDEADVNTTRLQKLWKEEVAKVGPEKASLVRVIVRFQRTRLILSAIAGVIAMVAAFLGPAILVNKVLHYIEDPGNSPLSYGVGLACALFFTEFCKAFFISLMWAINVRTAVRLKGAFCTMAFEKIISLRVQSGVSNGELINVLTGDGHKLFEAIIFASFVVCVPVIFIVCIVYACYILGYTALTGVLTYIIFIPVQAFLAKIINKFRWRTILITDNRVRTMNEILNSIKLIKMYAWEDSFDEKITDLRKNEKKQLWVVNLIQNINVNLTGIVPTIATVLTFLVHTLLGLSLNTTDTVKTMAEAAVSIRRLKKILMIQNPESCLQHRKDNKLAIVVENATLSWTKPGSLPDSLPSSNTSGNVHEAAGSAEALPTLRNISFKLYKGNLLGICGNVGSGKTSLISSILEQMHLLQGSLTADGTFAYVSQQAWIFHGTVRENILMGAPLDQAKYNRVVDVCSLRADFDILPYGDKTEIGERGLNLSGGQKQRISLARAVYSNKDIFLLDDPLSAVDAHVGKHIFEECIKKELHGKSVILVTHQLQFLEFCDDILVLEDGKVLEDGNHDNLIKAGGRYAQLISNYQMTDPQTKNQVEKLPEDSDLLKESEYRERTNSGIINPAFDLSDEKMVDDDRATTVTSDGEDQLVSQEKSTEGSVPLKTNSTDDNITTNPQLSYYQLVYGVLGVVMVVLAIIDCFVYTWITLNAASTLHNNLFKKIISMPMSFFDMTPSGRIVNRFSKDQEEVDTVLPLFMDSFILFSLMVLFIVAIISAVFPFMLIAVLILGAVFFTILFVFQKSIRQMKQLENISRSPCISLTTSTLQGLSTIHAYNIKESHIRAFKTLNDTNSNYFTLFHSGSRWLSFLLDFIAAIMTLFVTLFVVLSDNEVISPSLKGLALSYTIQLTGMLQFVVRIGTEVEARFNSVERLLEYTKSSNSEAPRHVKEAQVPDHWPKSGAITFLDYKMRYRENTPVVLNGLNFFIQAGEKLGIVGRTGSGKSSLGVALFRLVEPTEGTILIDGVDISSIGLEDLRSKLSIIPQDPVLFCGTIRYNLDPFNKYSDEEIWEALEKTYIKDSISKLDGKLLAPVLENGENFSVGERQLMCMARALLRNSKIILLDEATASIDAETDALIQTTIQKAFRDCTMLTIAHRIHTVVNADRILVMDGGEVAELDSPEVLKQRPDSLFSTLLNAAHTVSS</sequence>
<feature type="domain" description="ABC transporter" evidence="13">
    <location>
        <begin position="1059"/>
        <end position="1293"/>
    </location>
</feature>
<dbReference type="SMART" id="SM00382">
    <property type="entry name" value="AAA"/>
    <property type="match status" value="2"/>
</dbReference>
<evidence type="ECO:0000256" key="12">
    <source>
        <dbReference type="SAM" id="Phobius"/>
    </source>
</evidence>
<keyword evidence="3" id="KW-0813">Transport</keyword>
<proteinExistence type="inferred from homology"/>
<feature type="transmembrane region" description="Helical" evidence="12">
    <location>
        <begin position="258"/>
        <end position="279"/>
    </location>
</feature>
<dbReference type="GO" id="GO:0140359">
    <property type="term" value="F:ABC-type transporter activity"/>
    <property type="evidence" value="ECO:0007669"/>
    <property type="project" value="InterPro"/>
</dbReference>
<dbReference type="InterPro" id="IPR050173">
    <property type="entry name" value="ABC_transporter_C-like"/>
</dbReference>
<feature type="transmembrane region" description="Helical" evidence="12">
    <location>
        <begin position="187"/>
        <end position="210"/>
    </location>
</feature>
<evidence type="ECO:0000256" key="7">
    <source>
        <dbReference type="ARBA" id="ARBA00022840"/>
    </source>
</evidence>
<dbReference type="GO" id="GO:0012505">
    <property type="term" value="C:endomembrane system"/>
    <property type="evidence" value="ECO:0007669"/>
    <property type="project" value="UniProtKB-SubCell"/>
</dbReference>
<dbReference type="GO" id="GO:0016020">
    <property type="term" value="C:membrane"/>
    <property type="evidence" value="ECO:0007669"/>
    <property type="project" value="InterPro"/>
</dbReference>
<dbReference type="InterPro" id="IPR003593">
    <property type="entry name" value="AAA+_ATPase"/>
</dbReference>
<evidence type="ECO:0000256" key="4">
    <source>
        <dbReference type="ARBA" id="ARBA00022692"/>
    </source>
</evidence>
<dbReference type="GO" id="GO:0005524">
    <property type="term" value="F:ATP binding"/>
    <property type="evidence" value="ECO:0007669"/>
    <property type="project" value="UniProtKB-KW"/>
</dbReference>
<dbReference type="PANTHER" id="PTHR24223:SF10">
    <property type="entry name" value="ATP-BINDING CASSETTE SUB-FAMILY C MEMBER 12"/>
    <property type="match status" value="1"/>
</dbReference>
<dbReference type="FunFam" id="3.40.50.300:FF:000997">
    <property type="entry name" value="Multidrug resistance-associated protein 1"/>
    <property type="match status" value="1"/>
</dbReference>
<evidence type="ECO:0000256" key="11">
    <source>
        <dbReference type="SAM" id="MobiDB-lite"/>
    </source>
</evidence>
<dbReference type="InterPro" id="IPR036640">
    <property type="entry name" value="ABC1_TM_sf"/>
</dbReference>
<dbReference type="CDD" id="cd03244">
    <property type="entry name" value="ABCC_MRP_domain2"/>
    <property type="match status" value="1"/>
</dbReference>
<comment type="subcellular location">
    <subcellularLocation>
        <location evidence="1">Endomembrane system</location>
        <topology evidence="1">Multi-pass membrane protein</topology>
    </subcellularLocation>
</comment>
<dbReference type="Proteomes" id="UP000516260">
    <property type="component" value="Chromosome 3"/>
</dbReference>
<name>A0A4Z2BDV9_9TELE</name>
<evidence type="ECO:0000256" key="5">
    <source>
        <dbReference type="ARBA" id="ARBA00022737"/>
    </source>
</evidence>
<feature type="transmembrane region" description="Helical" evidence="12">
    <location>
        <begin position="285"/>
        <end position="304"/>
    </location>
</feature>
<accession>A0A4Z2BDV9</accession>
<feature type="transmembrane region" description="Helical" evidence="12">
    <location>
        <begin position="878"/>
        <end position="897"/>
    </location>
</feature>
<dbReference type="PROSITE" id="PS50929">
    <property type="entry name" value="ABC_TM1F"/>
    <property type="match status" value="2"/>
</dbReference>
<keyword evidence="10" id="KW-0325">Glycoprotein</keyword>
<dbReference type="FunFam" id="3.40.50.300:FF:000074">
    <property type="entry name" value="Multidrug resistance-associated protein 5 isoform 1"/>
    <property type="match status" value="1"/>
</dbReference>
<dbReference type="Pfam" id="PF00664">
    <property type="entry name" value="ABC_membrane"/>
    <property type="match status" value="2"/>
</dbReference>
<comment type="caution">
    <text evidence="15">The sequence shown here is derived from an EMBL/GenBank/DDBJ whole genome shotgun (WGS) entry which is preliminary data.</text>
</comment>
<keyword evidence="8 12" id="KW-1133">Transmembrane helix</keyword>
<feature type="region of interest" description="Disordered" evidence="11">
    <location>
        <begin position="1"/>
        <end position="47"/>
    </location>
</feature>
<keyword evidence="16" id="KW-1185">Reference proteome</keyword>
<dbReference type="PROSITE" id="PS50893">
    <property type="entry name" value="ABC_TRANSPORTER_2"/>
    <property type="match status" value="2"/>
</dbReference>
<feature type="compositionally biased region" description="Polar residues" evidence="11">
    <location>
        <begin position="738"/>
        <end position="752"/>
    </location>
</feature>
<feature type="compositionally biased region" description="Basic and acidic residues" evidence="11">
    <location>
        <begin position="25"/>
        <end position="47"/>
    </location>
</feature>
<organism evidence="15 16">
    <name type="scientific">Takifugu bimaculatus</name>
    <dbReference type="NCBI Taxonomy" id="433685"/>
    <lineage>
        <taxon>Eukaryota</taxon>
        <taxon>Metazoa</taxon>
        <taxon>Chordata</taxon>
        <taxon>Craniata</taxon>
        <taxon>Vertebrata</taxon>
        <taxon>Euteleostomi</taxon>
        <taxon>Actinopterygii</taxon>
        <taxon>Neopterygii</taxon>
        <taxon>Teleostei</taxon>
        <taxon>Neoteleostei</taxon>
        <taxon>Acanthomorphata</taxon>
        <taxon>Eupercaria</taxon>
        <taxon>Tetraodontiformes</taxon>
        <taxon>Tetradontoidea</taxon>
        <taxon>Tetraodontidae</taxon>
        <taxon>Takifugu</taxon>
    </lineage>
</organism>
<feature type="compositionally biased region" description="Basic and acidic residues" evidence="11">
    <location>
        <begin position="1"/>
        <end position="12"/>
    </location>
</feature>
<dbReference type="EMBL" id="SWLE01000016">
    <property type="protein sequence ID" value="TNM90473.1"/>
    <property type="molecule type" value="Genomic_DNA"/>
</dbReference>
<dbReference type="InterPro" id="IPR027417">
    <property type="entry name" value="P-loop_NTPase"/>
</dbReference>
<keyword evidence="4 12" id="KW-0812">Transmembrane</keyword>
<gene>
    <name evidence="15" type="ORF">fugu_002762</name>
</gene>
<feature type="transmembrane region" description="Helical" evidence="12">
    <location>
        <begin position="849"/>
        <end position="872"/>
    </location>
</feature>
<dbReference type="PANTHER" id="PTHR24223">
    <property type="entry name" value="ATP-BINDING CASSETTE SUB-FAMILY C"/>
    <property type="match status" value="1"/>
</dbReference>
<protein>
    <submittedName>
        <fullName evidence="15">Uncharacterized protein</fullName>
    </submittedName>
</protein>
<feature type="domain" description="ABC transmembrane type-1" evidence="14">
    <location>
        <begin position="150"/>
        <end position="388"/>
    </location>
</feature>
<dbReference type="SUPFAM" id="SSF52540">
    <property type="entry name" value="P-loop containing nucleoside triphosphate hydrolases"/>
    <property type="match status" value="2"/>
</dbReference>
<dbReference type="Pfam" id="PF00005">
    <property type="entry name" value="ABC_tran"/>
    <property type="match status" value="2"/>
</dbReference>
<reference evidence="15 16" key="1">
    <citation type="submission" date="2019-04" db="EMBL/GenBank/DDBJ databases">
        <title>The sequence and de novo assembly of Takifugu bimaculatus genome using PacBio and Hi-C technologies.</title>
        <authorList>
            <person name="Xu P."/>
            <person name="Liu B."/>
            <person name="Zhou Z."/>
        </authorList>
    </citation>
    <scope>NUCLEOTIDE SEQUENCE [LARGE SCALE GENOMIC DNA]</scope>
    <source>
        <strain evidence="15">TB-2018</strain>
        <tissue evidence="15">Muscle</tissue>
    </source>
</reference>
<keyword evidence="5" id="KW-0677">Repeat</keyword>
<dbReference type="CDD" id="cd03250">
    <property type="entry name" value="ABCC_MRP_domain1"/>
    <property type="match status" value="1"/>
</dbReference>
<comment type="similarity">
    <text evidence="2">Belongs to the ABC transporter superfamily. ABCC family. Conjugate transporter (TC 3.A.1.208) subfamily.</text>
</comment>
<dbReference type="FunFam" id="1.20.1560.10:FF:000012">
    <property type="entry name" value="ATP binding cassette subfamily C member 5"/>
    <property type="match status" value="1"/>
</dbReference>
<evidence type="ECO:0000256" key="3">
    <source>
        <dbReference type="ARBA" id="ARBA00022448"/>
    </source>
</evidence>
<dbReference type="CDD" id="cd18592">
    <property type="entry name" value="ABC_6TM_MRP5_8_9_D1"/>
    <property type="match status" value="1"/>
</dbReference>
<evidence type="ECO:0000313" key="16">
    <source>
        <dbReference type="Proteomes" id="UP000516260"/>
    </source>
</evidence>
<feature type="region of interest" description="Disordered" evidence="11">
    <location>
        <begin position="734"/>
        <end position="767"/>
    </location>
</feature>
<dbReference type="InterPro" id="IPR017871">
    <property type="entry name" value="ABC_transporter-like_CS"/>
</dbReference>
<evidence type="ECO:0000313" key="15">
    <source>
        <dbReference type="EMBL" id="TNM90473.1"/>
    </source>
</evidence>
<feature type="transmembrane region" description="Helical" evidence="12">
    <location>
        <begin position="781"/>
        <end position="804"/>
    </location>
</feature>
<evidence type="ECO:0000256" key="10">
    <source>
        <dbReference type="ARBA" id="ARBA00023180"/>
    </source>
</evidence>
<evidence type="ECO:0000259" key="13">
    <source>
        <dbReference type="PROSITE" id="PS50893"/>
    </source>
</evidence>
<keyword evidence="9 12" id="KW-0472">Membrane</keyword>
<dbReference type="InterPro" id="IPR011527">
    <property type="entry name" value="ABC1_TM_dom"/>
</dbReference>
<feature type="transmembrane region" description="Helical" evidence="12">
    <location>
        <begin position="146"/>
        <end position="167"/>
    </location>
</feature>
<keyword evidence="6" id="KW-0547">Nucleotide-binding</keyword>